<name>A0AAI9HSJ8_MORMO</name>
<reference evidence="1" key="1">
    <citation type="submission" date="2024-02" db="EMBL/GenBank/DDBJ databases">
        <authorList>
            <consortium name="Clinical and Environmental Microbiology Branch: Whole genome sequencing antimicrobial resistance pathogens in the healthcare setting"/>
        </authorList>
    </citation>
    <scope>NUCLEOTIDE SEQUENCE</scope>
    <source>
        <strain evidence="1">2023KU-00017</strain>
    </source>
</reference>
<organism evidence="1">
    <name type="scientific">Morganella morganii</name>
    <name type="common">Proteus morganii</name>
    <dbReference type="NCBI Taxonomy" id="582"/>
    <lineage>
        <taxon>Bacteria</taxon>
        <taxon>Pseudomonadati</taxon>
        <taxon>Pseudomonadota</taxon>
        <taxon>Gammaproteobacteria</taxon>
        <taxon>Enterobacterales</taxon>
        <taxon>Morganellaceae</taxon>
        <taxon>Morganella</taxon>
    </lineage>
</organism>
<evidence type="ECO:0000313" key="1">
    <source>
        <dbReference type="EMBL" id="EMO9457187.1"/>
    </source>
</evidence>
<dbReference type="RefSeq" id="WP_163653174.1">
    <property type="nucleotide sequence ID" value="NZ_CP048806.1"/>
</dbReference>
<proteinExistence type="predicted"/>
<gene>
    <name evidence="1" type="ORF">PN925_002570</name>
</gene>
<dbReference type="EMBL" id="ABKJEP030000035">
    <property type="protein sequence ID" value="EMO9457187.1"/>
    <property type="molecule type" value="Genomic_DNA"/>
</dbReference>
<comment type="caution">
    <text evidence="1">The sequence shown here is derived from an EMBL/GenBank/DDBJ whole genome shotgun (WGS) entry which is preliminary data.</text>
</comment>
<dbReference type="AlphaFoldDB" id="A0AAI9HSJ8"/>
<accession>A0AAI9HSJ8</accession>
<sequence>MMMNNNLNREMEIIHNIRYNDVSIESFIGNLVLLIFSKELFKYNFEVSDFIFKAFNIKFLPYAIRSRTLMNAKLCRYLVTIDKYQVKKTSIIIYDYLMNDIIPNKIEINKPIVIYPEGYEKNTKKQSNALKNMNLWINKENNKK</sequence>
<protein>
    <submittedName>
        <fullName evidence="1">Uncharacterized protein</fullName>
    </submittedName>
</protein>